<evidence type="ECO:0000313" key="1">
    <source>
        <dbReference type="EMBL" id="MCX5616855.1"/>
    </source>
</evidence>
<sequence length="91" mass="10494">MIENIKLKFGSGQNTPSLKINPQNITIIVGPNNSGKSKLLREIYIELMKDGIENSFDDEYSSPLHENEPDEKYNENLLLEEIIFKKKMKKP</sequence>
<protein>
    <recommendedName>
        <fullName evidence="3">AAA domain-containing protein</fullName>
    </recommendedName>
</protein>
<proteinExistence type="predicted"/>
<dbReference type="InterPro" id="IPR027417">
    <property type="entry name" value="P-loop_NTPase"/>
</dbReference>
<comment type="caution">
    <text evidence="1">The sequence shown here is derived from an EMBL/GenBank/DDBJ whole genome shotgun (WGS) entry which is preliminary data.</text>
</comment>
<dbReference type="RefSeq" id="WP_266127831.1">
    <property type="nucleotide sequence ID" value="NZ_JANIDV010000005.1"/>
</dbReference>
<dbReference type="CDD" id="cd00267">
    <property type="entry name" value="ABC_ATPase"/>
    <property type="match status" value="1"/>
</dbReference>
<accession>A0ABT3WCP9</accession>
<name>A0ABT3WCP9_9PROT</name>
<evidence type="ECO:0008006" key="3">
    <source>
        <dbReference type="Google" id="ProtNLM"/>
    </source>
</evidence>
<dbReference type="SUPFAM" id="SSF52540">
    <property type="entry name" value="P-loop containing nucleoside triphosphate hydrolases"/>
    <property type="match status" value="1"/>
</dbReference>
<dbReference type="Proteomes" id="UP001165633">
    <property type="component" value="Unassembled WGS sequence"/>
</dbReference>
<reference evidence="1" key="1">
    <citation type="submission" date="2022-07" db="EMBL/GenBank/DDBJ databases">
        <title>Bombella genomes.</title>
        <authorList>
            <person name="Harer L."/>
            <person name="Styblova S."/>
            <person name="Ehrmann M."/>
        </authorList>
    </citation>
    <scope>NUCLEOTIDE SEQUENCE</scope>
    <source>
        <strain evidence="1">TMW 2.2559</strain>
    </source>
</reference>
<dbReference type="EMBL" id="JANIDV010000005">
    <property type="protein sequence ID" value="MCX5616855.1"/>
    <property type="molecule type" value="Genomic_DNA"/>
</dbReference>
<gene>
    <name evidence="1" type="ORF">NQF87_07715</name>
</gene>
<organism evidence="1 2">
    <name type="scientific">Bombella dulcis</name>
    <dbReference type="NCBI Taxonomy" id="2967339"/>
    <lineage>
        <taxon>Bacteria</taxon>
        <taxon>Pseudomonadati</taxon>
        <taxon>Pseudomonadota</taxon>
        <taxon>Alphaproteobacteria</taxon>
        <taxon>Acetobacterales</taxon>
        <taxon>Acetobacteraceae</taxon>
        <taxon>Bombella</taxon>
    </lineage>
</organism>
<keyword evidence="2" id="KW-1185">Reference proteome</keyword>
<dbReference type="Gene3D" id="3.40.50.300">
    <property type="entry name" value="P-loop containing nucleotide triphosphate hydrolases"/>
    <property type="match status" value="1"/>
</dbReference>
<evidence type="ECO:0000313" key="2">
    <source>
        <dbReference type="Proteomes" id="UP001165633"/>
    </source>
</evidence>